<comment type="caution">
    <text evidence="6">The sequence shown here is derived from an EMBL/GenBank/DDBJ whole genome shotgun (WGS) entry which is preliminary data.</text>
</comment>
<dbReference type="InterPro" id="IPR007780">
    <property type="entry name" value="NAD_Glu_DH_bac"/>
</dbReference>
<evidence type="ECO:0000259" key="2">
    <source>
        <dbReference type="Pfam" id="PF21074"/>
    </source>
</evidence>
<name>A0A852VT38_9MICO</name>
<dbReference type="Pfam" id="PF21074">
    <property type="entry name" value="GDH_C"/>
    <property type="match status" value="1"/>
</dbReference>
<dbReference type="Pfam" id="PF21077">
    <property type="entry name" value="GDH_ACT3"/>
    <property type="match status" value="1"/>
</dbReference>
<dbReference type="Proteomes" id="UP000554054">
    <property type="component" value="Unassembled WGS sequence"/>
</dbReference>
<dbReference type="Pfam" id="PF05088">
    <property type="entry name" value="Bac_GDH_CD"/>
    <property type="match status" value="1"/>
</dbReference>
<feature type="domain" description="NAD-glutamate dehydrogenase catalytic" evidence="1">
    <location>
        <begin position="727"/>
        <end position="1221"/>
    </location>
</feature>
<dbReference type="InterPro" id="IPR048381">
    <property type="entry name" value="GDH_C"/>
</dbReference>
<dbReference type="EMBL" id="JACCAE010000001">
    <property type="protein sequence ID" value="NYF99149.1"/>
    <property type="molecule type" value="Genomic_DNA"/>
</dbReference>
<feature type="domain" description="NAD-glutamate dehydrogenase ACT2" evidence="4">
    <location>
        <begin position="394"/>
        <end position="483"/>
    </location>
</feature>
<evidence type="ECO:0000259" key="4">
    <source>
        <dbReference type="Pfam" id="PF21076"/>
    </source>
</evidence>
<sequence>MAQLPATSAPDAVLGDPAALVEAATAAGVDPAFVERYLRHGDITELQGRGPRALVDMALAHRDAALHRHPEETVVRAADGVLHIVTADRPFLVDSVLGELAGQGIGVSLLLHPQFAVRRDEQGALVEVLDVDPRQDRAGAEAVEESWIRIELEDQYDHAVVEERVSEVIDDVVMAVDDWQPMQDATLELAADLEAGRGPGSSASQQAAAEFLRWLVDHHFTFIGVRDHEVEAGADGSVAVTPIPGSGLGILREDSTAESITPLGSGTREQDAVGTCLSIGKSRSVLPVHRVTHPDLIAVRVHDEDGMLVERRLAGLFSSTAYTSSVLTIPLIADKVQAVLDRSGWTRNSHSGGFARRLFETFPRDELFQAPVEHLLRVVTRIQQMVHRMRTATFLRLDSGGQFVTAMIYLPRDRYTTVVRHRVEEQLCEATGADEVTFTAHVSEEPMARLYYILRGSNGVRLPEGRARDDIDEAITGAVLTWEERLTRKAEELVGRDVAEQLISPWAGGFPADYEEDFDSVQAVADLKNLALLEQGTPFACALYNPRPNHGHAADPAVRRFKIFSIEELILDDLMPIFRDLGVQVTEEEPYELTRGDGVTAGIYDFRLRVDDPAVWEAHDHEKLRDLVESAVAAVQSGSADSDGFNALVIRAGLTWRQTALLRAVARYLRQAGSSWGQRTLESALVEHQAVARDIVELFETRFDPDRFDATAGEAREAAEAEIIARIDAALEDVSSLEHDRIIRSFCGFVRAVLRTSYFVTDEAGAPLPRMSFKIEPARIPDMPKPHPAFEIWVHSPQVEGVHLRFGAVARGGLRWSDRRDDFRTEVLGLVKAQMVKNAVIVPTGSKGGFFAKQLPDPALDRDAWMEAGRSAYRSFISGLLDVTDNRVHGEIVPPGRVVRHDGDDSYLVVAADKGTASFSDLANSIAREYGFWLDDAFASGGSVGYDHKGMGITARGAWESVKRHFRELGHDTQTQDFTVVGVGDMAGDVFGNGMLLSQHIRLVAAFNHMHVFIDPEPDAASSFAERERLFALPRSTWDDYDRSLISEGGGVWSRNAKSVPVSEQAARALGLDGPVDLTPNELIHAVLQAPVDLLWNGGIGTYIKSAQESDAAVGDRANDAIRITGSMVRARVVGEGGNLGATQRGRVEAAHSGTRINTDALDNSAGVDTSDREVNIKILLGEAIRRGALDEDDRVELLASMTDEVAEQVLRDNYEQNVLVGNARAQDGTMITVHERLMETLTDRGDLDRELEFLPGTSEVKDLLAEGRGLTSPELAVLLAYSKMALKEDLLESDLPDDPATERQLRNYFPGPLRDDRFAEDLAGHPLRREIVITAVANDLVNRGGITFVQRAVEETSATPVQIARAFLVSREVFGLDDFVARVETLDNVVPTQVQTRLYLEFRRLMDRSVRWFLASRPGRLQPAEEIGRFAEVSRLAPLVPMFLDGSQAERLAHKADELAGDGVPDDLARSAASLLDSFALLDIIDMAHDSGRTPREVAEAYFLLSESFGIDELLTMVTHLPREQQWDSLARAALRDDLYATLQTLTRSVLDRDGADAQERYTAWRHDHDEAVARVETQLAGIRQLSDPGVAALSVALRTLRSVTR</sequence>
<dbReference type="Pfam" id="PF21075">
    <property type="entry name" value="GDH_ACT1"/>
    <property type="match status" value="1"/>
</dbReference>
<dbReference type="SUPFAM" id="SSF53223">
    <property type="entry name" value="Aminoacid dehydrogenase-like, N-terminal domain"/>
    <property type="match status" value="1"/>
</dbReference>
<dbReference type="InterPro" id="IPR028971">
    <property type="entry name" value="NAD-GDH_cat"/>
</dbReference>
<dbReference type="SUPFAM" id="SSF51735">
    <property type="entry name" value="NAD(P)-binding Rossmann-fold domains"/>
    <property type="match status" value="1"/>
</dbReference>
<gene>
    <name evidence="6" type="ORF">BJY20_002541</name>
</gene>
<feature type="domain" description="NAD-glutamate dehydrogenase N-terminal ACT1" evidence="3">
    <location>
        <begin position="33"/>
        <end position="162"/>
    </location>
</feature>
<dbReference type="Pfam" id="PF21078">
    <property type="entry name" value="GDH_HM3"/>
    <property type="match status" value="1"/>
</dbReference>
<organism evidence="6 7">
    <name type="scientific">Janibacter cremeus</name>
    <dbReference type="NCBI Taxonomy" id="1285192"/>
    <lineage>
        <taxon>Bacteria</taxon>
        <taxon>Bacillati</taxon>
        <taxon>Actinomycetota</taxon>
        <taxon>Actinomycetes</taxon>
        <taxon>Micrococcales</taxon>
        <taxon>Intrasporangiaceae</taxon>
        <taxon>Janibacter</taxon>
    </lineage>
</organism>
<dbReference type="GO" id="GO:0004352">
    <property type="term" value="F:glutamate dehydrogenase (NAD+) activity"/>
    <property type="evidence" value="ECO:0007669"/>
    <property type="project" value="UniProtKB-EC"/>
</dbReference>
<dbReference type="Gene3D" id="3.40.50.720">
    <property type="entry name" value="NAD(P)-binding Rossmann-like Domain"/>
    <property type="match status" value="1"/>
</dbReference>
<dbReference type="EC" id="1.4.1.2" evidence="6"/>
<evidence type="ECO:0000259" key="1">
    <source>
        <dbReference type="Pfam" id="PF05088"/>
    </source>
</evidence>
<dbReference type="Pfam" id="PF21076">
    <property type="entry name" value="GDH_ACT2"/>
    <property type="match status" value="1"/>
</dbReference>
<dbReference type="Pfam" id="PF21073">
    <property type="entry name" value="GDH_HM1"/>
    <property type="match status" value="1"/>
</dbReference>
<feature type="domain" description="NAD-specific glutamate dehydrogenase C-terminal" evidence="2">
    <location>
        <begin position="1268"/>
        <end position="1603"/>
    </location>
</feature>
<dbReference type="GO" id="GO:0006538">
    <property type="term" value="P:L-glutamate catabolic process"/>
    <property type="evidence" value="ECO:0007669"/>
    <property type="project" value="InterPro"/>
</dbReference>
<evidence type="ECO:0000259" key="5">
    <source>
        <dbReference type="Pfam" id="PF21077"/>
    </source>
</evidence>
<feature type="domain" description="NAD-glutamate dehydrogenase ACT3" evidence="5">
    <location>
        <begin position="540"/>
        <end position="616"/>
    </location>
</feature>
<dbReference type="PIRSF" id="PIRSF036761">
    <property type="entry name" value="GDH_Mll4104"/>
    <property type="match status" value="1"/>
</dbReference>
<protein>
    <submittedName>
        <fullName evidence="6">Glutamate dehydrogenase</fullName>
        <ecNumber evidence="6">1.4.1.2</ecNumber>
    </submittedName>
</protein>
<keyword evidence="7" id="KW-1185">Reference proteome</keyword>
<accession>A0A852VT38</accession>
<dbReference type="InterPro" id="IPR046346">
    <property type="entry name" value="Aminoacid_DH-like_N_sf"/>
</dbReference>
<dbReference type="InterPro" id="IPR049059">
    <property type="entry name" value="NAD_Glu_DH_HM1"/>
</dbReference>
<dbReference type="InterPro" id="IPR036291">
    <property type="entry name" value="NAD(P)-bd_dom_sf"/>
</dbReference>
<dbReference type="PANTHER" id="PTHR43403">
    <property type="entry name" value="NAD-SPECIFIC GLUTAMATE DEHYDROGENASE"/>
    <property type="match status" value="1"/>
</dbReference>
<dbReference type="InterPro" id="IPR024727">
    <property type="entry name" value="NAD_Glu_DH_N_ACT1"/>
</dbReference>
<dbReference type="InterPro" id="IPR049058">
    <property type="entry name" value="NAD_Glu_DH_HM2"/>
</dbReference>
<dbReference type="InterPro" id="IPR049062">
    <property type="entry name" value="NAD_Glu_DH_ACT2"/>
</dbReference>
<dbReference type="Pfam" id="PF21079">
    <property type="entry name" value="GDH_HM2"/>
    <property type="match status" value="1"/>
</dbReference>
<dbReference type="GO" id="GO:0004069">
    <property type="term" value="F:L-aspartate:2-oxoglutarate aminotransferase activity"/>
    <property type="evidence" value="ECO:0007669"/>
    <property type="project" value="InterPro"/>
</dbReference>
<dbReference type="RefSeq" id="WP_185991888.1">
    <property type="nucleotide sequence ID" value="NZ_JACCAE010000001.1"/>
</dbReference>
<dbReference type="PANTHER" id="PTHR43403:SF1">
    <property type="entry name" value="NAD-SPECIFIC GLUTAMATE DEHYDROGENASE"/>
    <property type="match status" value="1"/>
</dbReference>
<dbReference type="InterPro" id="IPR049056">
    <property type="entry name" value="NAD_Glu_DH_HM3"/>
</dbReference>
<reference evidence="6 7" key="1">
    <citation type="submission" date="2020-07" db="EMBL/GenBank/DDBJ databases">
        <title>Sequencing the genomes of 1000 actinobacteria strains.</title>
        <authorList>
            <person name="Klenk H.-P."/>
        </authorList>
    </citation>
    <scope>NUCLEOTIDE SEQUENCE [LARGE SCALE GENOMIC DNA]</scope>
    <source>
        <strain evidence="6 7">DSM 26154</strain>
    </source>
</reference>
<dbReference type="InterPro" id="IPR049064">
    <property type="entry name" value="NAD_Glu_DH_ACT3"/>
</dbReference>
<evidence type="ECO:0000313" key="7">
    <source>
        <dbReference type="Proteomes" id="UP000554054"/>
    </source>
</evidence>
<keyword evidence="6" id="KW-0560">Oxidoreductase</keyword>
<evidence type="ECO:0000259" key="3">
    <source>
        <dbReference type="Pfam" id="PF21075"/>
    </source>
</evidence>
<evidence type="ECO:0000313" key="6">
    <source>
        <dbReference type="EMBL" id="NYF99149.1"/>
    </source>
</evidence>
<proteinExistence type="predicted"/>